<dbReference type="InterPro" id="IPR001841">
    <property type="entry name" value="Znf_RING"/>
</dbReference>
<name>A0A7E4UNX4_PANRE</name>
<dbReference type="InterPro" id="IPR013083">
    <property type="entry name" value="Znf_RING/FYVE/PHD"/>
</dbReference>
<reference evidence="6" key="1">
    <citation type="journal article" date="2013" name="Genetics">
        <title>The draft genome and transcriptome of Panagrellus redivivus are shaped by the harsh demands of a free-living lifestyle.</title>
        <authorList>
            <person name="Srinivasan J."/>
            <person name="Dillman A.R."/>
            <person name="Macchietto M.G."/>
            <person name="Heikkinen L."/>
            <person name="Lakso M."/>
            <person name="Fracchia K.M."/>
            <person name="Antoshechkin I."/>
            <person name="Mortazavi A."/>
            <person name="Wong G."/>
            <person name="Sternberg P.W."/>
        </authorList>
    </citation>
    <scope>NUCLEOTIDE SEQUENCE [LARGE SCALE GENOMIC DNA]</scope>
    <source>
        <strain evidence="6">MT8872</strain>
    </source>
</reference>
<dbReference type="GO" id="GO:0061630">
    <property type="term" value="F:ubiquitin protein ligase activity"/>
    <property type="evidence" value="ECO:0007669"/>
    <property type="project" value="TreeGrafter"/>
</dbReference>
<dbReference type="GO" id="GO:0016567">
    <property type="term" value="P:protein ubiquitination"/>
    <property type="evidence" value="ECO:0007669"/>
    <property type="project" value="TreeGrafter"/>
</dbReference>
<sequence length="258" mass="29017">MSYDNTNIITTPIEATSTNDNTFDGFSNCLICHQTFNLTSRAPLVIPCGDTVCRECIQSSIQAGAFKCVDCNDIVAINDLKELPVNVSLIRSLETMKVIATDNVIMPAKSRPKVDVFDLEKQLDDYLAEELMQFTECVDDEVDALDEAIYLIKKVYKSIEAYATEMNRRTTFDEDDVGLLQVPGLTAYDYNYDYGYYNDFVTTGSVADSDQLEADEIDAFEANNNDTRIASRSRACSETSVEMEDEFGFDYIHHSKCK</sequence>
<evidence type="ECO:0000256" key="1">
    <source>
        <dbReference type="ARBA" id="ARBA00022723"/>
    </source>
</evidence>
<accession>A0A7E4UNX4</accession>
<dbReference type="Gene3D" id="3.30.40.10">
    <property type="entry name" value="Zinc/RING finger domain, C3HC4 (zinc finger)"/>
    <property type="match status" value="1"/>
</dbReference>
<dbReference type="InterPro" id="IPR027370">
    <property type="entry name" value="Znf-RING_euk"/>
</dbReference>
<dbReference type="PROSITE" id="PS50089">
    <property type="entry name" value="ZF_RING_2"/>
    <property type="match status" value="1"/>
</dbReference>
<evidence type="ECO:0000313" key="6">
    <source>
        <dbReference type="Proteomes" id="UP000492821"/>
    </source>
</evidence>
<keyword evidence="2 4" id="KW-0863">Zinc-finger</keyword>
<evidence type="ECO:0000313" key="7">
    <source>
        <dbReference type="WBParaSite" id="Pan_g11014.t1"/>
    </source>
</evidence>
<dbReference type="SUPFAM" id="SSF57850">
    <property type="entry name" value="RING/U-box"/>
    <property type="match status" value="1"/>
</dbReference>
<dbReference type="InterPro" id="IPR051435">
    <property type="entry name" value="RING_finger_E3_ubiq-ligases"/>
</dbReference>
<keyword evidence="6" id="KW-1185">Reference proteome</keyword>
<dbReference type="GO" id="GO:0008270">
    <property type="term" value="F:zinc ion binding"/>
    <property type="evidence" value="ECO:0007669"/>
    <property type="project" value="UniProtKB-KW"/>
</dbReference>
<evidence type="ECO:0000259" key="5">
    <source>
        <dbReference type="PROSITE" id="PS50089"/>
    </source>
</evidence>
<evidence type="ECO:0000256" key="3">
    <source>
        <dbReference type="ARBA" id="ARBA00022833"/>
    </source>
</evidence>
<dbReference type="WBParaSite" id="Pan_g11014.t1">
    <property type="protein sequence ID" value="Pan_g11014.t1"/>
    <property type="gene ID" value="Pan_g11014"/>
</dbReference>
<dbReference type="PANTHER" id="PTHR22791:SF6">
    <property type="entry name" value="RING-TYPE DOMAIN-CONTAINING PROTEIN"/>
    <property type="match status" value="1"/>
</dbReference>
<reference evidence="7" key="2">
    <citation type="submission" date="2020-10" db="UniProtKB">
        <authorList>
            <consortium name="WormBaseParasite"/>
        </authorList>
    </citation>
    <scope>IDENTIFICATION</scope>
</reference>
<evidence type="ECO:0000256" key="2">
    <source>
        <dbReference type="ARBA" id="ARBA00022771"/>
    </source>
</evidence>
<dbReference type="Pfam" id="PF13445">
    <property type="entry name" value="zf-RING_UBOX"/>
    <property type="match status" value="1"/>
</dbReference>
<evidence type="ECO:0000256" key="4">
    <source>
        <dbReference type="PROSITE-ProRule" id="PRU00175"/>
    </source>
</evidence>
<protein>
    <submittedName>
        <fullName evidence="7">RING-type domain-containing protein</fullName>
    </submittedName>
</protein>
<dbReference type="Proteomes" id="UP000492821">
    <property type="component" value="Unassembled WGS sequence"/>
</dbReference>
<dbReference type="PANTHER" id="PTHR22791">
    <property type="entry name" value="RING-TYPE DOMAIN-CONTAINING PROTEIN"/>
    <property type="match status" value="1"/>
</dbReference>
<proteinExistence type="predicted"/>
<dbReference type="AlphaFoldDB" id="A0A7E4UNX4"/>
<organism evidence="6 7">
    <name type="scientific">Panagrellus redivivus</name>
    <name type="common">Microworm</name>
    <dbReference type="NCBI Taxonomy" id="6233"/>
    <lineage>
        <taxon>Eukaryota</taxon>
        <taxon>Metazoa</taxon>
        <taxon>Ecdysozoa</taxon>
        <taxon>Nematoda</taxon>
        <taxon>Chromadorea</taxon>
        <taxon>Rhabditida</taxon>
        <taxon>Tylenchina</taxon>
        <taxon>Panagrolaimomorpha</taxon>
        <taxon>Panagrolaimoidea</taxon>
        <taxon>Panagrolaimidae</taxon>
        <taxon>Panagrellus</taxon>
    </lineage>
</organism>
<keyword evidence="3" id="KW-0862">Zinc</keyword>
<feature type="domain" description="RING-type" evidence="5">
    <location>
        <begin position="29"/>
        <end position="72"/>
    </location>
</feature>
<keyword evidence="1" id="KW-0479">Metal-binding</keyword>